<dbReference type="Proteomes" id="UP000241587">
    <property type="component" value="Unassembled WGS sequence"/>
</dbReference>
<dbReference type="Proteomes" id="UP000663297">
    <property type="component" value="Chromosome 3"/>
</dbReference>
<dbReference type="OMA" id="FDIWIKE"/>
<organism evidence="2 4">
    <name type="scientific">Fusarium culmorum</name>
    <dbReference type="NCBI Taxonomy" id="5516"/>
    <lineage>
        <taxon>Eukaryota</taxon>
        <taxon>Fungi</taxon>
        <taxon>Dikarya</taxon>
        <taxon>Ascomycota</taxon>
        <taxon>Pezizomycotina</taxon>
        <taxon>Sordariomycetes</taxon>
        <taxon>Hypocreomycetidae</taxon>
        <taxon>Hypocreales</taxon>
        <taxon>Nectriaceae</taxon>
        <taxon>Fusarium</taxon>
    </lineage>
</organism>
<dbReference type="OrthoDB" id="10294420at2759"/>
<accession>A0A2T4H0Y1</accession>
<evidence type="ECO:0000313" key="2">
    <source>
        <dbReference type="EMBL" id="PTD09448.1"/>
    </source>
</evidence>
<proteinExistence type="predicted"/>
<reference evidence="3" key="2">
    <citation type="submission" date="2020-11" db="EMBL/GenBank/DDBJ databases">
        <title>The chromosome-scale genome resource for two endophytic Fusarium species: F. culmorum and F. pseudograminearum.</title>
        <authorList>
            <person name="Yuan Z."/>
        </authorList>
    </citation>
    <scope>NUCLEOTIDE SEQUENCE</scope>
    <source>
        <strain evidence="3">Class2-1B</strain>
    </source>
</reference>
<feature type="region of interest" description="Disordered" evidence="1">
    <location>
        <begin position="1"/>
        <end position="20"/>
    </location>
</feature>
<dbReference type="EMBL" id="PVEM01000003">
    <property type="protein sequence ID" value="PTD09448.1"/>
    <property type="molecule type" value="Genomic_DNA"/>
</dbReference>
<gene>
    <name evidence="2" type="ORF">FCULG_00008602</name>
    <name evidence="3" type="ORF">HYE67_007509</name>
</gene>
<reference evidence="2 4" key="1">
    <citation type="submission" date="2018-02" db="EMBL/GenBank/DDBJ databases">
        <title>Fusarium culmorum secondary metabolites in fungal-bacterial-plant interactions.</title>
        <authorList>
            <person name="Schmidt R."/>
        </authorList>
    </citation>
    <scope>NUCLEOTIDE SEQUENCE [LARGE SCALE GENOMIC DNA]</scope>
    <source>
        <strain evidence="2 4">PV</strain>
    </source>
</reference>
<name>A0A2T4H0Y1_FUSCU</name>
<evidence type="ECO:0000313" key="4">
    <source>
        <dbReference type="Proteomes" id="UP000241587"/>
    </source>
</evidence>
<dbReference type="AlphaFoldDB" id="A0A2T4H0Y1"/>
<protein>
    <submittedName>
        <fullName evidence="2">Uncharacterized protein</fullName>
    </submittedName>
</protein>
<sequence>MPGNKKKKKKKEEKRTKERGDMIHAAVHGRVVTTHTHSEPDLVYAEPEQACSRDMTAQSRTSRRDEMYIIMSNTVKLQPQTKWFEAKGFGRLRRTPCRSVRTLNMVDIALRCRMRTKGGGAEFVEFGDGSNLGEEVPKPSQVSLKVLCKPEPEIRFDIWIKER</sequence>
<feature type="compositionally biased region" description="Basic residues" evidence="1">
    <location>
        <begin position="1"/>
        <end position="12"/>
    </location>
</feature>
<evidence type="ECO:0000256" key="1">
    <source>
        <dbReference type="SAM" id="MobiDB-lite"/>
    </source>
</evidence>
<keyword evidence="4" id="KW-1185">Reference proteome</keyword>
<evidence type="ECO:0000313" key="3">
    <source>
        <dbReference type="EMBL" id="QPC65278.1"/>
    </source>
</evidence>
<dbReference type="EMBL" id="CP064749">
    <property type="protein sequence ID" value="QPC65278.1"/>
    <property type="molecule type" value="Genomic_DNA"/>
</dbReference>